<keyword evidence="4" id="KW-1185">Reference proteome</keyword>
<dbReference type="Gene3D" id="3.30.420.150">
    <property type="entry name" value="Exopolyphosphatase. Domain 2"/>
    <property type="match status" value="1"/>
</dbReference>
<dbReference type="SUPFAM" id="SSF53067">
    <property type="entry name" value="Actin-like ATPase domain"/>
    <property type="match status" value="1"/>
</dbReference>
<dbReference type="EMBL" id="JAHRHJ020000008">
    <property type="protein sequence ID" value="KAH9306251.1"/>
    <property type="molecule type" value="Genomic_DNA"/>
</dbReference>
<gene>
    <name evidence="3" type="ORF">KI387_010655</name>
</gene>
<feature type="domain" description="Ppx/GppA phosphatase N-terminal" evidence="1">
    <location>
        <begin position="150"/>
        <end position="343"/>
    </location>
</feature>
<proteinExistence type="predicted"/>
<evidence type="ECO:0008006" key="5">
    <source>
        <dbReference type="Google" id="ProtNLM"/>
    </source>
</evidence>
<dbReference type="PANTHER" id="PTHR30005">
    <property type="entry name" value="EXOPOLYPHOSPHATASE"/>
    <property type="match status" value="1"/>
</dbReference>
<dbReference type="GO" id="GO:0016462">
    <property type="term" value="F:pyrophosphatase activity"/>
    <property type="evidence" value="ECO:0007669"/>
    <property type="project" value="TreeGrafter"/>
</dbReference>
<dbReference type="InterPro" id="IPR043129">
    <property type="entry name" value="ATPase_NBD"/>
</dbReference>
<evidence type="ECO:0000313" key="3">
    <source>
        <dbReference type="EMBL" id="KAH9306251.1"/>
    </source>
</evidence>
<feature type="non-terminal residue" evidence="3">
    <location>
        <position position="1"/>
    </location>
</feature>
<dbReference type="AlphaFoldDB" id="A0AA38FLD0"/>
<reference evidence="3 4" key="1">
    <citation type="journal article" date="2021" name="Nat. Plants">
        <title>The Taxus genome provides insights into paclitaxel biosynthesis.</title>
        <authorList>
            <person name="Xiong X."/>
            <person name="Gou J."/>
            <person name="Liao Q."/>
            <person name="Li Y."/>
            <person name="Zhou Q."/>
            <person name="Bi G."/>
            <person name="Li C."/>
            <person name="Du R."/>
            <person name="Wang X."/>
            <person name="Sun T."/>
            <person name="Guo L."/>
            <person name="Liang H."/>
            <person name="Lu P."/>
            <person name="Wu Y."/>
            <person name="Zhang Z."/>
            <person name="Ro D.K."/>
            <person name="Shang Y."/>
            <person name="Huang S."/>
            <person name="Yan J."/>
        </authorList>
    </citation>
    <scope>NUCLEOTIDE SEQUENCE [LARGE SCALE GENOMIC DNA]</scope>
    <source>
        <strain evidence="3">Ta-2019</strain>
    </source>
</reference>
<dbReference type="PANTHER" id="PTHR30005:SF0">
    <property type="entry name" value="RETROGRADE REGULATION PROTEIN 2"/>
    <property type="match status" value="1"/>
</dbReference>
<dbReference type="Proteomes" id="UP000824469">
    <property type="component" value="Unassembled WGS sequence"/>
</dbReference>
<dbReference type="InterPro" id="IPR050273">
    <property type="entry name" value="GppA/Ppx_hydrolase"/>
</dbReference>
<sequence>MKEGEEKGMVGNYFPNRHDDNKLAGLFITAVTKEQNDDGLDLGKRYEDIPNTHEQARRNGVEGQRMHQIIEEELARRMGPNKAGFKGLTVTITYGTYPLCTRKIPQLAIPMKRLKNGRLSWSSARLVVRSQDGRLVGWTVADQALPVYNKAVLTVDIGGGSTEFVLGYCGEVIHATSLKLGHIRLTESFLRNRDDKLQESHIEELRRHIRATFSDSNLVEKVREIGFEMAIGSSGTIESIQQAIHQGHAVELRDGGDSMPVFFQAFRGCEFTNVELNVIVAKLCKTKSNEERGKLLGLTENRLDSLVAGAILLQEIFGILGIDTMTVSSYALREGVIADTLAKTCNEYSFVPNVRWSSVISLARKFNNKKRMKSDMHSVQLAKELLEGLQRCKENGHDCFSTSGSSIDENDIELMESAILLHSIGMFINLKGYHKHSYYLIKNNKHLHGYSSMEIEIIALLARYHRKKFPRHKHDCFAKLPQEAQRKVRALSAIIRIAVALERSNFSAIQQVDVMYEKGAYTI</sequence>
<dbReference type="SUPFAM" id="SSF109604">
    <property type="entry name" value="HD-domain/PDEase-like"/>
    <property type="match status" value="1"/>
</dbReference>
<dbReference type="InterPro" id="IPR003695">
    <property type="entry name" value="Ppx_GppA_N"/>
</dbReference>
<dbReference type="Pfam" id="PF21447">
    <property type="entry name" value="Ppx-GppA_III"/>
    <property type="match status" value="1"/>
</dbReference>
<evidence type="ECO:0000259" key="2">
    <source>
        <dbReference type="Pfam" id="PF21447"/>
    </source>
</evidence>
<organism evidence="3 4">
    <name type="scientific">Taxus chinensis</name>
    <name type="common">Chinese yew</name>
    <name type="synonym">Taxus wallichiana var. chinensis</name>
    <dbReference type="NCBI Taxonomy" id="29808"/>
    <lineage>
        <taxon>Eukaryota</taxon>
        <taxon>Viridiplantae</taxon>
        <taxon>Streptophyta</taxon>
        <taxon>Embryophyta</taxon>
        <taxon>Tracheophyta</taxon>
        <taxon>Spermatophyta</taxon>
        <taxon>Pinopsida</taxon>
        <taxon>Pinidae</taxon>
        <taxon>Conifers II</taxon>
        <taxon>Cupressales</taxon>
        <taxon>Taxaceae</taxon>
        <taxon>Taxus</taxon>
    </lineage>
</organism>
<feature type="domain" description="Ppx/GppA phosphatase C-terminal" evidence="2">
    <location>
        <begin position="354"/>
        <end position="515"/>
    </location>
</feature>
<dbReference type="Pfam" id="PF02541">
    <property type="entry name" value="Ppx-GppA"/>
    <property type="match status" value="1"/>
</dbReference>
<dbReference type="InterPro" id="IPR048950">
    <property type="entry name" value="Ppx_GppA_C"/>
</dbReference>
<dbReference type="OMA" id="KENGHDC"/>
<evidence type="ECO:0000313" key="4">
    <source>
        <dbReference type="Proteomes" id="UP000824469"/>
    </source>
</evidence>
<evidence type="ECO:0000259" key="1">
    <source>
        <dbReference type="Pfam" id="PF02541"/>
    </source>
</evidence>
<dbReference type="Gene3D" id="1.10.3210.10">
    <property type="entry name" value="Hypothetical protein af1432"/>
    <property type="match status" value="1"/>
</dbReference>
<protein>
    <recommendedName>
        <fullName evidence="5">Ppx/GppA phosphatase domain-containing protein</fullName>
    </recommendedName>
</protein>
<comment type="caution">
    <text evidence="3">The sequence shown here is derived from an EMBL/GenBank/DDBJ whole genome shotgun (WGS) entry which is preliminary data.</text>
</comment>
<name>A0AA38FLD0_TAXCH</name>
<accession>A0AA38FLD0</accession>